<dbReference type="SUPFAM" id="SSF53474">
    <property type="entry name" value="alpha/beta-Hydrolases"/>
    <property type="match status" value="1"/>
</dbReference>
<comment type="similarity">
    <text evidence="2 5">Belongs to the AB hydrolase superfamily. Lipase family.</text>
</comment>
<dbReference type="PRINTS" id="PR00821">
    <property type="entry name" value="TAGLIPASE"/>
</dbReference>
<protein>
    <submittedName>
        <fullName evidence="10">Lipase member I-like</fullName>
    </submittedName>
</protein>
<evidence type="ECO:0000259" key="7">
    <source>
        <dbReference type="Pfam" id="PF00151"/>
    </source>
</evidence>
<accession>A0A1I8MH84</accession>
<dbReference type="GO" id="GO:0016042">
    <property type="term" value="P:lipid catabolic process"/>
    <property type="evidence" value="ECO:0007669"/>
    <property type="project" value="TreeGrafter"/>
</dbReference>
<feature type="signal peptide" evidence="6">
    <location>
        <begin position="1"/>
        <end position="22"/>
    </location>
</feature>
<comment type="subcellular location">
    <subcellularLocation>
        <location evidence="1">Secreted</location>
    </subcellularLocation>
</comment>
<feature type="domain" description="Lipase" evidence="7">
    <location>
        <begin position="69"/>
        <end position="321"/>
    </location>
</feature>
<dbReference type="GeneID" id="101899355"/>
<dbReference type="InterPro" id="IPR029058">
    <property type="entry name" value="AB_hydrolase_fold"/>
</dbReference>
<evidence type="ECO:0000313" key="8">
    <source>
        <dbReference type="EnsemblMetazoa" id="MDOA004863-PB"/>
    </source>
</evidence>
<evidence type="ECO:0000256" key="5">
    <source>
        <dbReference type="RuleBase" id="RU004262"/>
    </source>
</evidence>
<reference evidence="8" key="1">
    <citation type="submission" date="2020-05" db="UniProtKB">
        <authorList>
            <consortium name="EnsemblMetazoa"/>
        </authorList>
    </citation>
    <scope>IDENTIFICATION</scope>
    <source>
        <strain evidence="8">Aabys</strain>
    </source>
</reference>
<organism evidence="8">
    <name type="scientific">Musca domestica</name>
    <name type="common">House fly</name>
    <dbReference type="NCBI Taxonomy" id="7370"/>
    <lineage>
        <taxon>Eukaryota</taxon>
        <taxon>Metazoa</taxon>
        <taxon>Ecdysozoa</taxon>
        <taxon>Arthropoda</taxon>
        <taxon>Hexapoda</taxon>
        <taxon>Insecta</taxon>
        <taxon>Pterygota</taxon>
        <taxon>Neoptera</taxon>
        <taxon>Endopterygota</taxon>
        <taxon>Diptera</taxon>
        <taxon>Brachycera</taxon>
        <taxon>Muscomorpha</taxon>
        <taxon>Muscoidea</taxon>
        <taxon>Muscidae</taxon>
        <taxon>Musca</taxon>
    </lineage>
</organism>
<dbReference type="InterPro" id="IPR000734">
    <property type="entry name" value="TAG_lipase"/>
</dbReference>
<sequence length="350" mass="38875">MRILKNIFPILICLTFSPTGVILDDAENELHTAAVRLKKTYSNVIHAGCTIFGPVALNQGQNIPRLEKVSFQLRTPGMRKDFPLSTVKNLREFPQFDARKKTILFVVGWVVPMDRDFIDSTAKAFHCRGGNNFLVFNPGRYISQLYVRSAANIQKLGEFIAIGLVKLSIPPENIHLIGHSLGAHIVGIAGRYYRKLTGLTLPRITGLDPARPCFVRPSVFPRLQRTDAKFVDVIHANPFDLGLEDPLGQVDFYPGGLDVIKPGCTMLAILCSHDRGIHFFVETVYPRGENNFIGRSCRSYEELFYKNCSGPAATMGYAASDSVKGIIYIAVRDSPPYGLNAKLNITSNQC</sequence>
<evidence type="ECO:0000256" key="2">
    <source>
        <dbReference type="ARBA" id="ARBA00010701"/>
    </source>
</evidence>
<evidence type="ECO:0000256" key="4">
    <source>
        <dbReference type="ARBA" id="ARBA00022729"/>
    </source>
</evidence>
<dbReference type="eggNOG" id="ENOG502SRF1">
    <property type="taxonomic scope" value="Eukaryota"/>
</dbReference>
<dbReference type="GO" id="GO:0017171">
    <property type="term" value="F:serine hydrolase activity"/>
    <property type="evidence" value="ECO:0007669"/>
    <property type="project" value="TreeGrafter"/>
</dbReference>
<dbReference type="AlphaFoldDB" id="A0A1I8MH84"/>
<name>A0A1I8MH84_MUSDO</name>
<dbReference type="OrthoDB" id="199913at2759"/>
<evidence type="ECO:0000313" key="10">
    <source>
        <dbReference type="RefSeq" id="XP_011291759.1"/>
    </source>
</evidence>
<evidence type="ECO:0000256" key="3">
    <source>
        <dbReference type="ARBA" id="ARBA00022525"/>
    </source>
</evidence>
<dbReference type="PANTHER" id="PTHR11610">
    <property type="entry name" value="LIPASE"/>
    <property type="match status" value="1"/>
</dbReference>
<keyword evidence="3" id="KW-0964">Secreted</keyword>
<reference evidence="10" key="2">
    <citation type="submission" date="2025-04" db="UniProtKB">
        <authorList>
            <consortium name="RefSeq"/>
        </authorList>
    </citation>
    <scope>IDENTIFICATION</scope>
    <source>
        <strain evidence="10">Aabys</strain>
    </source>
</reference>
<dbReference type="Proteomes" id="UP001652621">
    <property type="component" value="Unplaced"/>
</dbReference>
<keyword evidence="4 6" id="KW-0732">Signal</keyword>
<proteinExistence type="inferred from homology"/>
<dbReference type="PANTHER" id="PTHR11610:SF149">
    <property type="entry name" value="FI01450P-RELATED"/>
    <property type="match status" value="1"/>
</dbReference>
<gene>
    <name evidence="8" type="primary">101899355</name>
    <name evidence="10" type="synonym">LOC101899355</name>
</gene>
<dbReference type="RefSeq" id="XP_011291759.1">
    <property type="nucleotide sequence ID" value="XM_011293457.2"/>
</dbReference>
<keyword evidence="9" id="KW-1185">Reference proteome</keyword>
<dbReference type="VEuPathDB" id="VectorBase:MDOA004863"/>
<evidence type="ECO:0000313" key="9">
    <source>
        <dbReference type="Proteomes" id="UP001652621"/>
    </source>
</evidence>
<dbReference type="VEuPathDB" id="VectorBase:MDOMA2_005737"/>
<dbReference type="Pfam" id="PF00151">
    <property type="entry name" value="Lipase"/>
    <property type="match status" value="1"/>
</dbReference>
<dbReference type="GO" id="GO:0016298">
    <property type="term" value="F:lipase activity"/>
    <property type="evidence" value="ECO:0007669"/>
    <property type="project" value="InterPro"/>
</dbReference>
<dbReference type="InterPro" id="IPR013818">
    <property type="entry name" value="Lipase"/>
</dbReference>
<dbReference type="EnsemblMetazoa" id="MDOA004863-RB">
    <property type="protein sequence ID" value="MDOA004863-PB"/>
    <property type="gene ID" value="MDOA004863"/>
</dbReference>
<dbReference type="GO" id="GO:0005615">
    <property type="term" value="C:extracellular space"/>
    <property type="evidence" value="ECO:0007669"/>
    <property type="project" value="TreeGrafter"/>
</dbReference>
<feature type="chain" id="PRO_5044560381" evidence="6">
    <location>
        <begin position="23"/>
        <end position="350"/>
    </location>
</feature>
<dbReference type="KEGG" id="mde:101899355"/>
<evidence type="ECO:0000256" key="1">
    <source>
        <dbReference type="ARBA" id="ARBA00004613"/>
    </source>
</evidence>
<dbReference type="Gene3D" id="3.40.50.1820">
    <property type="entry name" value="alpha/beta hydrolase"/>
    <property type="match status" value="1"/>
</dbReference>
<evidence type="ECO:0000256" key="6">
    <source>
        <dbReference type="SAM" id="SignalP"/>
    </source>
</evidence>